<organism evidence="1 2">
    <name type="scientific">Stieleria bergensis</name>
    <dbReference type="NCBI Taxonomy" id="2528025"/>
    <lineage>
        <taxon>Bacteria</taxon>
        <taxon>Pseudomonadati</taxon>
        <taxon>Planctomycetota</taxon>
        <taxon>Planctomycetia</taxon>
        <taxon>Pirellulales</taxon>
        <taxon>Pirellulaceae</taxon>
        <taxon>Stieleria</taxon>
    </lineage>
</organism>
<protein>
    <recommendedName>
        <fullName evidence="3">SF3 helicase domain-containing protein</fullName>
    </recommendedName>
</protein>
<name>A0A517STF8_9BACT</name>
<dbReference type="EMBL" id="CP036272">
    <property type="protein sequence ID" value="QDT59411.1"/>
    <property type="molecule type" value="Genomic_DNA"/>
</dbReference>
<reference evidence="1 2" key="1">
    <citation type="submission" date="2019-02" db="EMBL/GenBank/DDBJ databases">
        <title>Deep-cultivation of Planctomycetes and their phenomic and genomic characterization uncovers novel biology.</title>
        <authorList>
            <person name="Wiegand S."/>
            <person name="Jogler M."/>
            <person name="Boedeker C."/>
            <person name="Pinto D."/>
            <person name="Vollmers J."/>
            <person name="Rivas-Marin E."/>
            <person name="Kohn T."/>
            <person name="Peeters S.H."/>
            <person name="Heuer A."/>
            <person name="Rast P."/>
            <person name="Oberbeckmann S."/>
            <person name="Bunk B."/>
            <person name="Jeske O."/>
            <person name="Meyerdierks A."/>
            <person name="Storesund J.E."/>
            <person name="Kallscheuer N."/>
            <person name="Luecker S."/>
            <person name="Lage O.M."/>
            <person name="Pohl T."/>
            <person name="Merkel B.J."/>
            <person name="Hornburger P."/>
            <person name="Mueller R.-W."/>
            <person name="Bruemmer F."/>
            <person name="Labrenz M."/>
            <person name="Spormann A.M."/>
            <person name="Op den Camp H."/>
            <person name="Overmann J."/>
            <person name="Amann R."/>
            <person name="Jetten M.S.M."/>
            <person name="Mascher T."/>
            <person name="Medema M.H."/>
            <person name="Devos D.P."/>
            <person name="Kaster A.-K."/>
            <person name="Ovreas L."/>
            <person name="Rohde M."/>
            <person name="Galperin M.Y."/>
            <person name="Jogler C."/>
        </authorList>
    </citation>
    <scope>NUCLEOTIDE SEQUENCE [LARGE SCALE GENOMIC DNA]</scope>
    <source>
        <strain evidence="1 2">SV_7m_r</strain>
    </source>
</reference>
<dbReference type="Proteomes" id="UP000315003">
    <property type="component" value="Chromosome"/>
</dbReference>
<proteinExistence type="predicted"/>
<evidence type="ECO:0000313" key="2">
    <source>
        <dbReference type="Proteomes" id="UP000315003"/>
    </source>
</evidence>
<sequence>MVIRNENIDPVLSSAELTGLLNQHVEFKYISHEGAEYKPLSPIYANTWLNNATQRERLPTVKLYSHSPIYTDDWRLLKPGYDEESGFYYAGPEIKPIEGTKHLDKLLLDFCWKEPADRTNYIGILLTGLLVSRFLGSKPAALFNGNQPELGKSILAQILAILRDGQPVETASYNANDEEFEKRLGAIVRRGVTTIVIDNAKARGKRNKIDSACLERSITDPILSFRLLGFSQEIRAENSHQFCITANSPDVSRDLITRSVIINLHHEGDPRRRAFSMNDPEGYVQEHRVQILGELVNMVERWKLSGMPLAEVHTRFNKRGWGNIVGGILCANNNPDFMENAEEAATEMDDTRREFDELVTILADHPQGLWTSSELVDLAISEGLLREDIGEGTPRSRSTRMGILAGRFVNDRFNIGEHRTASFRRQSDGRLTSYRVAIEDAP</sequence>
<dbReference type="RefSeq" id="WP_145271274.1">
    <property type="nucleotide sequence ID" value="NZ_CP036272.1"/>
</dbReference>
<accession>A0A517STF8</accession>
<evidence type="ECO:0008006" key="3">
    <source>
        <dbReference type="Google" id="ProtNLM"/>
    </source>
</evidence>
<dbReference type="AlphaFoldDB" id="A0A517STF8"/>
<keyword evidence="2" id="KW-1185">Reference proteome</keyword>
<dbReference type="OrthoDB" id="276067at2"/>
<gene>
    <name evidence="1" type="ORF">SV7mr_19180</name>
</gene>
<evidence type="ECO:0000313" key="1">
    <source>
        <dbReference type="EMBL" id="QDT59411.1"/>
    </source>
</evidence>